<dbReference type="InterPro" id="IPR013083">
    <property type="entry name" value="Znf_RING/FYVE/PHD"/>
</dbReference>
<dbReference type="AlphaFoldDB" id="A0A2S6CEY2"/>
<dbReference type="Proteomes" id="UP000237631">
    <property type="component" value="Unassembled WGS sequence"/>
</dbReference>
<gene>
    <name evidence="1" type="ORF">CBER1_11230</name>
</gene>
<comment type="caution">
    <text evidence="1">The sequence shown here is derived from an EMBL/GenBank/DDBJ whole genome shotgun (WGS) entry which is preliminary data.</text>
</comment>
<dbReference type="SUPFAM" id="SSF57903">
    <property type="entry name" value="FYVE/PHD zinc finger"/>
    <property type="match status" value="1"/>
</dbReference>
<reference evidence="2" key="1">
    <citation type="journal article" date="2017" name="bioRxiv">
        <title>Conservation of a gene cluster reveals novel cercosporin biosynthetic mechanisms and extends production to the genus Colletotrichum.</title>
        <authorList>
            <person name="de Jonge R."/>
            <person name="Ebert M.K."/>
            <person name="Huitt-Roehl C.R."/>
            <person name="Pal P."/>
            <person name="Suttle J.C."/>
            <person name="Spanner R.E."/>
            <person name="Neubauer J.D."/>
            <person name="Jurick W.M.II."/>
            <person name="Stott K.A."/>
            <person name="Secor G.A."/>
            <person name="Thomma B.P.H.J."/>
            <person name="Van de Peer Y."/>
            <person name="Townsend C.A."/>
            <person name="Bolton M.D."/>
        </authorList>
    </citation>
    <scope>NUCLEOTIDE SEQUENCE [LARGE SCALE GENOMIC DNA]</scope>
    <source>
        <strain evidence="2">CBS538.71</strain>
    </source>
</reference>
<protein>
    <submittedName>
        <fullName evidence="1">Uncharacterized protein</fullName>
    </submittedName>
</protein>
<dbReference type="InterPro" id="IPR011011">
    <property type="entry name" value="Znf_FYVE_PHD"/>
</dbReference>
<accession>A0A2S6CEY2</accession>
<proteinExistence type="predicted"/>
<name>A0A2S6CEY2_9PEZI</name>
<dbReference type="OrthoDB" id="3648256at2759"/>
<dbReference type="EMBL" id="PNEN01000466">
    <property type="protein sequence ID" value="PPJ58302.1"/>
    <property type="molecule type" value="Genomic_DNA"/>
</dbReference>
<organism evidence="1 2">
    <name type="scientific">Cercospora berteroae</name>
    <dbReference type="NCBI Taxonomy" id="357750"/>
    <lineage>
        <taxon>Eukaryota</taxon>
        <taxon>Fungi</taxon>
        <taxon>Dikarya</taxon>
        <taxon>Ascomycota</taxon>
        <taxon>Pezizomycotina</taxon>
        <taxon>Dothideomycetes</taxon>
        <taxon>Dothideomycetidae</taxon>
        <taxon>Mycosphaerellales</taxon>
        <taxon>Mycosphaerellaceae</taxon>
        <taxon>Cercospora</taxon>
    </lineage>
</organism>
<keyword evidence="2" id="KW-1185">Reference proteome</keyword>
<evidence type="ECO:0000313" key="1">
    <source>
        <dbReference type="EMBL" id="PPJ58302.1"/>
    </source>
</evidence>
<evidence type="ECO:0000313" key="2">
    <source>
        <dbReference type="Proteomes" id="UP000237631"/>
    </source>
</evidence>
<sequence length="283" mass="30962">MPIVGNIAVQLQDSSGQAVRIFPDLGVVRPKSAKTVSCFVLETPDEPFQLVIASLNVNGLWVRVLVEEKLAYQSQTTGHGAVRGWLELRIAKALRASVREGDTVPASTRLVLNSESTGNIVVELIACSGNDATEEVFRCIFKPRPLSELQSLFPWSPTVELTSPPPSIAKPIPTTSSPPSLFTPTTRLYPSVGDEHEIEILHCCGLNLYGAGPDTSTGEISHTGIINCDNEWCQVPGQAWHKSCAGMEIWEEPKELWICPSCSTMPWEQMEVLEGEFDCDDDV</sequence>
<dbReference type="Gene3D" id="3.30.40.10">
    <property type="entry name" value="Zinc/RING finger domain, C3HC4 (zinc finger)"/>
    <property type="match status" value="1"/>
</dbReference>